<keyword evidence="1" id="KW-0812">Transmembrane</keyword>
<name>A0A0A0LHG6_CUCSA</name>
<evidence type="ECO:0000256" key="1">
    <source>
        <dbReference type="SAM" id="Phobius"/>
    </source>
</evidence>
<reference evidence="2 3" key="1">
    <citation type="journal article" date="2009" name="Nat. Genet.">
        <title>The genome of the cucumber, Cucumis sativus L.</title>
        <authorList>
            <person name="Huang S."/>
            <person name="Li R."/>
            <person name="Zhang Z."/>
            <person name="Li L."/>
            <person name="Gu X."/>
            <person name="Fan W."/>
            <person name="Lucas W.J."/>
            <person name="Wang X."/>
            <person name="Xie B."/>
            <person name="Ni P."/>
            <person name="Ren Y."/>
            <person name="Zhu H."/>
            <person name="Li J."/>
            <person name="Lin K."/>
            <person name="Jin W."/>
            <person name="Fei Z."/>
            <person name="Li G."/>
            <person name="Staub J."/>
            <person name="Kilian A."/>
            <person name="van der Vossen E.A."/>
            <person name="Wu Y."/>
            <person name="Guo J."/>
            <person name="He J."/>
            <person name="Jia Z."/>
            <person name="Ren Y."/>
            <person name="Tian G."/>
            <person name="Lu Y."/>
            <person name="Ruan J."/>
            <person name="Qian W."/>
            <person name="Wang M."/>
            <person name="Huang Q."/>
            <person name="Li B."/>
            <person name="Xuan Z."/>
            <person name="Cao J."/>
            <person name="Asan"/>
            <person name="Wu Z."/>
            <person name="Zhang J."/>
            <person name="Cai Q."/>
            <person name="Bai Y."/>
            <person name="Zhao B."/>
            <person name="Han Y."/>
            <person name="Li Y."/>
            <person name="Li X."/>
            <person name="Wang S."/>
            <person name="Shi Q."/>
            <person name="Liu S."/>
            <person name="Cho W.K."/>
            <person name="Kim J.Y."/>
            <person name="Xu Y."/>
            <person name="Heller-Uszynska K."/>
            <person name="Miao H."/>
            <person name="Cheng Z."/>
            <person name="Zhang S."/>
            <person name="Wu J."/>
            <person name="Yang Y."/>
            <person name="Kang H."/>
            <person name="Li M."/>
            <person name="Liang H."/>
            <person name="Ren X."/>
            <person name="Shi Z."/>
            <person name="Wen M."/>
            <person name="Jian M."/>
            <person name="Yang H."/>
            <person name="Zhang G."/>
            <person name="Yang Z."/>
            <person name="Chen R."/>
            <person name="Liu S."/>
            <person name="Li J."/>
            <person name="Ma L."/>
            <person name="Liu H."/>
            <person name="Zhou Y."/>
            <person name="Zhao J."/>
            <person name="Fang X."/>
            <person name="Li G."/>
            <person name="Fang L."/>
            <person name="Li Y."/>
            <person name="Liu D."/>
            <person name="Zheng H."/>
            <person name="Zhang Y."/>
            <person name="Qin N."/>
            <person name="Li Z."/>
            <person name="Yang G."/>
            <person name="Yang S."/>
            <person name="Bolund L."/>
            <person name="Kristiansen K."/>
            <person name="Zheng H."/>
            <person name="Li S."/>
            <person name="Zhang X."/>
            <person name="Yang H."/>
            <person name="Wang J."/>
            <person name="Sun R."/>
            <person name="Zhang B."/>
            <person name="Jiang S."/>
            <person name="Wang J."/>
            <person name="Du Y."/>
            <person name="Li S."/>
        </authorList>
    </citation>
    <scope>NUCLEOTIDE SEQUENCE [LARGE SCALE GENOMIC DNA]</scope>
    <source>
        <strain evidence="3">cv. 9930</strain>
    </source>
</reference>
<reference evidence="2 3" key="2">
    <citation type="journal article" date="2009" name="PLoS ONE">
        <title>An integrated genetic and cytogenetic map of the cucumber genome.</title>
        <authorList>
            <person name="Ren Y."/>
            <person name="Zhang Z."/>
            <person name="Liu J."/>
            <person name="Staub J.E."/>
            <person name="Han Y."/>
            <person name="Cheng Z."/>
            <person name="Li X."/>
            <person name="Lu J."/>
            <person name="Miao H."/>
            <person name="Kang H."/>
            <person name="Xie B."/>
            <person name="Gu X."/>
            <person name="Wang X."/>
            <person name="Du Y."/>
            <person name="Jin W."/>
            <person name="Huang S."/>
        </authorList>
    </citation>
    <scope>NUCLEOTIDE SEQUENCE [LARGE SCALE GENOMIC DNA]</scope>
    <source>
        <strain evidence="3">cv. 9930</strain>
    </source>
</reference>
<keyword evidence="1" id="KW-1133">Transmembrane helix</keyword>
<dbReference type="Proteomes" id="UP000029981">
    <property type="component" value="Chromosome 3"/>
</dbReference>
<keyword evidence="1" id="KW-0472">Membrane</keyword>
<dbReference type="Gramene" id="KGN60449">
    <property type="protein sequence ID" value="KGN60449"/>
    <property type="gene ID" value="Csa_3G912330"/>
</dbReference>
<proteinExistence type="predicted"/>
<accession>A0A0A0LHG6</accession>
<feature type="transmembrane region" description="Helical" evidence="1">
    <location>
        <begin position="20"/>
        <end position="41"/>
    </location>
</feature>
<evidence type="ECO:0000313" key="3">
    <source>
        <dbReference type="Proteomes" id="UP000029981"/>
    </source>
</evidence>
<sequence>MLLLPFSSRNLFISSNTPFFHFNLLNLCFSISGISLFYWIVYFDSLSPSDFSVSTFLRIQVSCWVFPVDRFWIDFLAFGIGN</sequence>
<dbReference type="AlphaFoldDB" id="A0A0A0LHG6"/>
<reference evidence="2 3" key="4">
    <citation type="journal article" date="2011" name="BMC Genomics">
        <title>RNA-Seq improves annotation of protein-coding genes in the cucumber genome.</title>
        <authorList>
            <person name="Li Z."/>
            <person name="Zhang Z."/>
            <person name="Yan P."/>
            <person name="Huang S."/>
            <person name="Fei Z."/>
            <person name="Lin K."/>
        </authorList>
    </citation>
    <scope>NUCLEOTIDE SEQUENCE [LARGE SCALE GENOMIC DNA]</scope>
    <source>
        <strain evidence="3">cv. 9930</strain>
    </source>
</reference>
<protein>
    <submittedName>
        <fullName evidence="2">Uncharacterized protein</fullName>
    </submittedName>
</protein>
<dbReference type="EMBL" id="CM002924">
    <property type="protein sequence ID" value="KGN60449.1"/>
    <property type="molecule type" value="Genomic_DNA"/>
</dbReference>
<organism evidence="2 3">
    <name type="scientific">Cucumis sativus</name>
    <name type="common">Cucumber</name>
    <dbReference type="NCBI Taxonomy" id="3659"/>
    <lineage>
        <taxon>Eukaryota</taxon>
        <taxon>Viridiplantae</taxon>
        <taxon>Streptophyta</taxon>
        <taxon>Embryophyta</taxon>
        <taxon>Tracheophyta</taxon>
        <taxon>Spermatophyta</taxon>
        <taxon>Magnoliopsida</taxon>
        <taxon>eudicotyledons</taxon>
        <taxon>Gunneridae</taxon>
        <taxon>Pentapetalae</taxon>
        <taxon>rosids</taxon>
        <taxon>fabids</taxon>
        <taxon>Cucurbitales</taxon>
        <taxon>Cucurbitaceae</taxon>
        <taxon>Benincaseae</taxon>
        <taxon>Cucumis</taxon>
    </lineage>
</organism>
<reference evidence="2 3" key="3">
    <citation type="journal article" date="2010" name="BMC Genomics">
        <title>Transcriptome sequencing and comparative analysis of cucumber flowers with different sex types.</title>
        <authorList>
            <person name="Guo S."/>
            <person name="Zheng Y."/>
            <person name="Joung J.G."/>
            <person name="Liu S."/>
            <person name="Zhang Z."/>
            <person name="Crasta O.R."/>
            <person name="Sobral B.W."/>
            <person name="Xu Y."/>
            <person name="Huang S."/>
            <person name="Fei Z."/>
        </authorList>
    </citation>
    <scope>NUCLEOTIDE SEQUENCE [LARGE SCALE GENOMIC DNA]</scope>
    <source>
        <strain evidence="3">cv. 9930</strain>
    </source>
</reference>
<gene>
    <name evidence="2" type="ORF">Csa_3G912330</name>
</gene>
<keyword evidence="3" id="KW-1185">Reference proteome</keyword>
<evidence type="ECO:0000313" key="2">
    <source>
        <dbReference type="EMBL" id="KGN60449.1"/>
    </source>
</evidence>